<evidence type="ECO:0000313" key="8">
    <source>
        <dbReference type="Proteomes" id="UP000177629"/>
    </source>
</evidence>
<feature type="binding site" evidence="3">
    <location>
        <begin position="87"/>
        <end position="91"/>
    </location>
    <ligand>
        <name>ATP</name>
        <dbReference type="ChEBI" id="CHEBI:30616"/>
    </ligand>
</feature>
<keyword evidence="2 3" id="KW-0143">Chaperone</keyword>
<dbReference type="SUPFAM" id="SSF54849">
    <property type="entry name" value="GroEL-intermediate domain like"/>
    <property type="match status" value="1"/>
</dbReference>
<dbReference type="EC" id="5.6.1.7" evidence="3"/>
<evidence type="ECO:0000313" key="7">
    <source>
        <dbReference type="EMBL" id="OHA47850.1"/>
    </source>
</evidence>
<sequence>MSAKQIAFGEKAREAIKRGVDKVANAVKVTLGPQGRNVVFERGFGSPVITKDGVTVAKEIELENKLENIGAELVKEIASKTDDVAGDGTTTATVLAQAVLSEGFGAVASGANSVTLKRGIDQAVLKVTGFLEEAKEKVSGDRVEEVAAISANDKEIGKQIAEVFEKVGKEGVVTVEEAQTLGITYELVEGMQFDRGFVSPYMMTNADRMEAVWENPLVLVTDYKISALNDLLPLLEKLAQQGKKDLVIVAEDVEGEALATLVVNKIRGTFNALAVKAPGYGDRRKELLQDIAIVTGGQFVSGEVGLKLENIEISMLGEADRVIATKDNTTIVGGKGAKSEIDKRVTQIKSQIEQTDSDYDREKLQERLAKLAGGVAVVKVGAPTETEMKEKKYRVEDAVKATRAALEEGIVSGGGVALREAAAKLVEDKDYQNAVGDERRGMEIVLRALERPMREIAQNAGKDGNEALAEAAKKGAGYGYDAARGEYVKMIEAGIIDPLKVVKSALETAASIASLILITEAAVAEIPEKKEPMPGGGMPPGGMGEYD</sequence>
<keyword evidence="3" id="KW-0067">ATP-binding</keyword>
<comment type="caution">
    <text evidence="7">The sequence shown here is derived from an EMBL/GenBank/DDBJ whole genome shotgun (WGS) entry which is preliminary data.</text>
</comment>
<dbReference type="InterPro" id="IPR002423">
    <property type="entry name" value="Cpn60/GroEL/TCP-1"/>
</dbReference>
<dbReference type="PRINTS" id="PR00298">
    <property type="entry name" value="CHAPERONIN60"/>
</dbReference>
<dbReference type="NCBIfam" id="NF009488">
    <property type="entry name" value="PRK12850.1"/>
    <property type="match status" value="1"/>
</dbReference>
<dbReference type="GO" id="GO:0051082">
    <property type="term" value="F:unfolded protein binding"/>
    <property type="evidence" value="ECO:0007669"/>
    <property type="project" value="UniProtKB-UniRule"/>
</dbReference>
<keyword evidence="3" id="KW-0547">Nucleotide-binding</keyword>
<keyword evidence="3" id="KW-0413">Isomerase</keyword>
<evidence type="ECO:0000256" key="2">
    <source>
        <dbReference type="ARBA" id="ARBA00023186"/>
    </source>
</evidence>
<organism evidence="7 8">
    <name type="scientific">Candidatus Terrybacteria bacterium RIFCSPHIGHO2_01_FULL_48_17</name>
    <dbReference type="NCBI Taxonomy" id="1802362"/>
    <lineage>
        <taxon>Bacteria</taxon>
        <taxon>Candidatus Terryibacteriota</taxon>
    </lineage>
</organism>
<evidence type="ECO:0000256" key="6">
    <source>
        <dbReference type="SAM" id="MobiDB-lite"/>
    </source>
</evidence>
<dbReference type="GO" id="GO:0005737">
    <property type="term" value="C:cytoplasm"/>
    <property type="evidence" value="ECO:0007669"/>
    <property type="project" value="UniProtKB-SubCell"/>
</dbReference>
<evidence type="ECO:0000256" key="5">
    <source>
        <dbReference type="RuleBase" id="RU000419"/>
    </source>
</evidence>
<dbReference type="AlphaFoldDB" id="A0A1G2PHN6"/>
<evidence type="ECO:0000256" key="1">
    <source>
        <dbReference type="ARBA" id="ARBA00006607"/>
    </source>
</evidence>
<dbReference type="PANTHER" id="PTHR45633">
    <property type="entry name" value="60 KDA HEAT SHOCK PROTEIN, MITOCHONDRIAL"/>
    <property type="match status" value="1"/>
</dbReference>
<feature type="binding site" evidence="3">
    <location>
        <position position="414"/>
    </location>
    <ligand>
        <name>ATP</name>
        <dbReference type="ChEBI" id="CHEBI:30616"/>
    </ligand>
</feature>
<dbReference type="Gene3D" id="3.30.260.10">
    <property type="entry name" value="TCP-1-like chaperonin intermediate domain"/>
    <property type="match status" value="1"/>
</dbReference>
<feature type="binding site" evidence="3">
    <location>
        <position position="497"/>
    </location>
    <ligand>
        <name>ATP</name>
        <dbReference type="ChEBI" id="CHEBI:30616"/>
    </ligand>
</feature>
<proteinExistence type="inferred from homology"/>
<feature type="binding site" evidence="3">
    <location>
        <begin position="30"/>
        <end position="33"/>
    </location>
    <ligand>
        <name>ATP</name>
        <dbReference type="ChEBI" id="CHEBI:30616"/>
    </ligand>
</feature>
<dbReference type="InterPro" id="IPR027413">
    <property type="entry name" value="GROEL-like_equatorial_sf"/>
</dbReference>
<gene>
    <name evidence="3" type="primary">groEL</name>
    <name evidence="3" type="synonym">groL</name>
    <name evidence="7" type="ORF">A2806_02290</name>
</gene>
<accession>A0A1G2PHN6</accession>
<dbReference type="SUPFAM" id="SSF48592">
    <property type="entry name" value="GroEL equatorial domain-like"/>
    <property type="match status" value="1"/>
</dbReference>
<comment type="subcellular location">
    <subcellularLocation>
        <location evidence="3">Cytoplasm</location>
    </subcellularLocation>
</comment>
<dbReference type="GO" id="GO:0016853">
    <property type="term" value="F:isomerase activity"/>
    <property type="evidence" value="ECO:0007669"/>
    <property type="project" value="UniProtKB-KW"/>
</dbReference>
<dbReference type="NCBIfam" id="NF000592">
    <property type="entry name" value="PRK00013.1"/>
    <property type="match status" value="1"/>
</dbReference>
<dbReference type="InterPro" id="IPR027410">
    <property type="entry name" value="TCP-1-like_intermed_sf"/>
</dbReference>
<dbReference type="NCBIfam" id="TIGR02348">
    <property type="entry name" value="GroEL"/>
    <property type="match status" value="1"/>
</dbReference>
<dbReference type="NCBIfam" id="NF009487">
    <property type="entry name" value="PRK12849.1"/>
    <property type="match status" value="1"/>
</dbReference>
<feature type="compositionally biased region" description="Gly residues" evidence="6">
    <location>
        <begin position="534"/>
        <end position="547"/>
    </location>
</feature>
<dbReference type="Pfam" id="PF00118">
    <property type="entry name" value="Cpn60_TCP1"/>
    <property type="match status" value="1"/>
</dbReference>
<dbReference type="GO" id="GO:0140662">
    <property type="term" value="F:ATP-dependent protein folding chaperone"/>
    <property type="evidence" value="ECO:0007669"/>
    <property type="project" value="InterPro"/>
</dbReference>
<dbReference type="EMBL" id="MHSS01000013">
    <property type="protein sequence ID" value="OHA47850.1"/>
    <property type="molecule type" value="Genomic_DNA"/>
</dbReference>
<comment type="function">
    <text evidence="3 5">Together with its co-chaperonin GroES, plays an essential role in assisting protein folding. The GroEL-GroES system forms a nano-cage that allows encapsulation of the non-native substrate proteins and provides a physical environment optimized to promote and accelerate protein folding.</text>
</comment>
<name>A0A1G2PHN6_9BACT</name>
<dbReference type="Gene3D" id="3.50.7.10">
    <property type="entry name" value="GroEL"/>
    <property type="match status" value="1"/>
</dbReference>
<feature type="binding site" evidence="3">
    <location>
        <begin position="481"/>
        <end position="483"/>
    </location>
    <ligand>
        <name>ATP</name>
        <dbReference type="ChEBI" id="CHEBI:30616"/>
    </ligand>
</feature>
<protein>
    <recommendedName>
        <fullName evidence="3">Chaperonin GroEL</fullName>
        <ecNumber evidence="3">5.6.1.7</ecNumber>
    </recommendedName>
    <alternativeName>
        <fullName evidence="3">60 kDa chaperonin</fullName>
    </alternativeName>
    <alternativeName>
        <fullName evidence="3">Chaperonin-60</fullName>
        <shortName evidence="3">Cpn60</shortName>
    </alternativeName>
</protein>
<dbReference type="Proteomes" id="UP000177629">
    <property type="component" value="Unassembled WGS sequence"/>
</dbReference>
<comment type="subunit">
    <text evidence="3 5">Forms a cylinder of 14 subunits composed of two heptameric rings stacked back-to-back. Interacts with the co-chaperonin GroES.</text>
</comment>
<dbReference type="CDD" id="cd03344">
    <property type="entry name" value="GroEL"/>
    <property type="match status" value="1"/>
</dbReference>
<dbReference type="Gene3D" id="1.10.560.10">
    <property type="entry name" value="GroEL-like equatorial domain"/>
    <property type="match status" value="1"/>
</dbReference>
<dbReference type="GO" id="GO:0042026">
    <property type="term" value="P:protein refolding"/>
    <property type="evidence" value="ECO:0007669"/>
    <property type="project" value="UniProtKB-UniRule"/>
</dbReference>
<keyword evidence="3" id="KW-0963">Cytoplasm</keyword>
<dbReference type="NCBIfam" id="NF009489">
    <property type="entry name" value="PRK12851.1"/>
    <property type="match status" value="1"/>
</dbReference>
<dbReference type="STRING" id="1802362.A2806_02290"/>
<evidence type="ECO:0000256" key="3">
    <source>
        <dbReference type="HAMAP-Rule" id="MF_00600"/>
    </source>
</evidence>
<feature type="region of interest" description="Disordered" evidence="6">
    <location>
        <begin position="528"/>
        <end position="547"/>
    </location>
</feature>
<evidence type="ECO:0000256" key="4">
    <source>
        <dbReference type="RuleBase" id="RU000418"/>
    </source>
</evidence>
<dbReference type="SUPFAM" id="SSF52029">
    <property type="entry name" value="GroEL apical domain-like"/>
    <property type="match status" value="1"/>
</dbReference>
<dbReference type="GO" id="GO:0005524">
    <property type="term" value="F:ATP binding"/>
    <property type="evidence" value="ECO:0007669"/>
    <property type="project" value="UniProtKB-UniRule"/>
</dbReference>
<dbReference type="InterPro" id="IPR001844">
    <property type="entry name" value="Cpn60/GroEL"/>
</dbReference>
<reference evidence="7 8" key="1">
    <citation type="journal article" date="2016" name="Nat. Commun.">
        <title>Thousands of microbial genomes shed light on interconnected biogeochemical processes in an aquifer system.</title>
        <authorList>
            <person name="Anantharaman K."/>
            <person name="Brown C.T."/>
            <person name="Hug L.A."/>
            <person name="Sharon I."/>
            <person name="Castelle C.J."/>
            <person name="Probst A.J."/>
            <person name="Thomas B.C."/>
            <person name="Singh A."/>
            <person name="Wilkins M.J."/>
            <person name="Karaoz U."/>
            <person name="Brodie E.L."/>
            <person name="Williams K.H."/>
            <person name="Hubbard S.S."/>
            <person name="Banfield J.F."/>
        </authorList>
    </citation>
    <scope>NUCLEOTIDE SEQUENCE [LARGE SCALE GENOMIC DNA]</scope>
</reference>
<feature type="binding site" evidence="3">
    <location>
        <position position="51"/>
    </location>
    <ligand>
        <name>ATP</name>
        <dbReference type="ChEBI" id="CHEBI:30616"/>
    </ligand>
</feature>
<comment type="similarity">
    <text evidence="1 3 4">Belongs to the chaperonin (HSP60) family.</text>
</comment>
<dbReference type="InterPro" id="IPR027409">
    <property type="entry name" value="GroEL-like_apical_dom_sf"/>
</dbReference>
<dbReference type="HAMAP" id="MF_00600">
    <property type="entry name" value="CH60"/>
    <property type="match status" value="1"/>
</dbReference>
<dbReference type="FunFam" id="3.50.7.10:FF:000001">
    <property type="entry name" value="60 kDa chaperonin"/>
    <property type="match status" value="1"/>
</dbReference>